<evidence type="ECO:0000313" key="3">
    <source>
        <dbReference type="Proteomes" id="UP001159405"/>
    </source>
</evidence>
<evidence type="ECO:0000313" key="2">
    <source>
        <dbReference type="EMBL" id="CAH3105022.1"/>
    </source>
</evidence>
<dbReference type="PANTHER" id="PTHR35259:SF2">
    <property type="match status" value="1"/>
</dbReference>
<keyword evidence="3" id="KW-1185">Reference proteome</keyword>
<gene>
    <name evidence="2" type="ORF">PLOB_00012632</name>
</gene>
<dbReference type="SUPFAM" id="SSF51197">
    <property type="entry name" value="Clavaminate synthase-like"/>
    <property type="match status" value="1"/>
</dbReference>
<dbReference type="EMBL" id="CALNXK010000017">
    <property type="protein sequence ID" value="CAH3105022.1"/>
    <property type="molecule type" value="Genomic_DNA"/>
</dbReference>
<sequence>MADSSSFPQLSSHATEEEKNLSLKEKINLIDNEIRQLYDFCLKAGYTQPQIEECAQPLLAIQSREKRIKWFWWLCSFAMFVGFVAFLFAYDPTYRQICIYGKFVAMKALPYWDWTVIYDRECLIDNPYKVQDGLTEEDCSACQHLKGVKRIANASQSEIAESFLFNQIPVVVTDAVEGWDALEKFDLNYLAELYEKNEVLADRSGGCQFQSTVLEYEDPHQLLSAYKSGELTKFQAFWENCDKDAAKVLRKYYKRPYFLPPMAEAVEGNWFIVSSAQNMTLHVHWESTATWIAQIKGTGRFILTPDEICKNLCHKVAVNLDPGEVLTVMNTMWNVQYRPVGNEPVISFGSGVTWD</sequence>
<keyword evidence="1" id="KW-0812">Transmembrane</keyword>
<accession>A0ABN8NF36</accession>
<protein>
    <recommendedName>
        <fullName evidence="4">Cupin-like domain-containing protein</fullName>
    </recommendedName>
</protein>
<reference evidence="2 3" key="1">
    <citation type="submission" date="2022-05" db="EMBL/GenBank/DDBJ databases">
        <authorList>
            <consortium name="Genoscope - CEA"/>
            <person name="William W."/>
        </authorList>
    </citation>
    <scope>NUCLEOTIDE SEQUENCE [LARGE SCALE GENOMIC DNA]</scope>
</reference>
<comment type="caution">
    <text evidence="2">The sequence shown here is derived from an EMBL/GenBank/DDBJ whole genome shotgun (WGS) entry which is preliminary data.</text>
</comment>
<dbReference type="Proteomes" id="UP001159405">
    <property type="component" value="Unassembled WGS sequence"/>
</dbReference>
<dbReference type="Gene3D" id="2.60.120.650">
    <property type="entry name" value="Cupin"/>
    <property type="match status" value="1"/>
</dbReference>
<feature type="transmembrane region" description="Helical" evidence="1">
    <location>
        <begin position="70"/>
        <end position="90"/>
    </location>
</feature>
<proteinExistence type="predicted"/>
<evidence type="ECO:0008006" key="4">
    <source>
        <dbReference type="Google" id="ProtNLM"/>
    </source>
</evidence>
<dbReference type="InterPro" id="IPR038757">
    <property type="entry name" value="BRAP"/>
</dbReference>
<keyword evidence="1" id="KW-1133">Transmembrane helix</keyword>
<dbReference type="PANTHER" id="PTHR35259">
    <property type="entry name" value="BOMBESIN RECEPTOR-ACTIVATED PROTEIN C6ORF89"/>
    <property type="match status" value="1"/>
</dbReference>
<organism evidence="2 3">
    <name type="scientific">Porites lobata</name>
    <dbReference type="NCBI Taxonomy" id="104759"/>
    <lineage>
        <taxon>Eukaryota</taxon>
        <taxon>Metazoa</taxon>
        <taxon>Cnidaria</taxon>
        <taxon>Anthozoa</taxon>
        <taxon>Hexacorallia</taxon>
        <taxon>Scleractinia</taxon>
        <taxon>Fungiina</taxon>
        <taxon>Poritidae</taxon>
        <taxon>Porites</taxon>
    </lineage>
</organism>
<evidence type="ECO:0000256" key="1">
    <source>
        <dbReference type="SAM" id="Phobius"/>
    </source>
</evidence>
<keyword evidence="1" id="KW-0472">Membrane</keyword>
<name>A0ABN8NF36_9CNID</name>